<dbReference type="InterPro" id="IPR003676">
    <property type="entry name" value="SAUR_fam"/>
</dbReference>
<dbReference type="GO" id="GO:0009733">
    <property type="term" value="P:response to auxin"/>
    <property type="evidence" value="ECO:0007669"/>
    <property type="project" value="InterPro"/>
</dbReference>
<comment type="caution">
    <text evidence="2">The sequence shown here is derived from an EMBL/GenBank/DDBJ whole genome shotgun (WGS) entry which is preliminary data.</text>
</comment>
<sequence length="50" mass="5729">MEKKWFVVPVSYLNSLQDLLSSAKEEFVFNHPTGGLTIPCKKSSFDRTDH</sequence>
<accession>A0AAP0JHU5</accession>
<name>A0AAP0JHU5_9MAGN</name>
<dbReference type="PANTHER" id="PTHR31929">
    <property type="entry name" value="SAUR-LIKE AUXIN-RESPONSIVE PROTEIN FAMILY-RELATED"/>
    <property type="match status" value="1"/>
</dbReference>
<keyword evidence="3" id="KW-1185">Reference proteome</keyword>
<dbReference type="Proteomes" id="UP001419268">
    <property type="component" value="Unassembled WGS sequence"/>
</dbReference>
<dbReference type="AlphaFoldDB" id="A0AAP0JHU5"/>
<evidence type="ECO:0000313" key="2">
    <source>
        <dbReference type="EMBL" id="KAK9133275.1"/>
    </source>
</evidence>
<evidence type="ECO:0000313" key="3">
    <source>
        <dbReference type="Proteomes" id="UP001419268"/>
    </source>
</evidence>
<comment type="similarity">
    <text evidence="1">Belongs to the ARG7 family.</text>
</comment>
<gene>
    <name evidence="2" type="ORF">Scep_012803</name>
</gene>
<dbReference type="Pfam" id="PF02519">
    <property type="entry name" value="Auxin_inducible"/>
    <property type="match status" value="1"/>
</dbReference>
<dbReference type="EMBL" id="JBBNAG010000005">
    <property type="protein sequence ID" value="KAK9133275.1"/>
    <property type="molecule type" value="Genomic_DNA"/>
</dbReference>
<reference evidence="2 3" key="1">
    <citation type="submission" date="2024-01" db="EMBL/GenBank/DDBJ databases">
        <title>Genome assemblies of Stephania.</title>
        <authorList>
            <person name="Yang L."/>
        </authorList>
    </citation>
    <scope>NUCLEOTIDE SEQUENCE [LARGE SCALE GENOMIC DNA]</scope>
    <source>
        <strain evidence="2">JXDWG</strain>
        <tissue evidence="2">Leaf</tissue>
    </source>
</reference>
<protein>
    <submittedName>
        <fullName evidence="2">Uncharacterized protein</fullName>
    </submittedName>
</protein>
<proteinExistence type="inferred from homology"/>
<organism evidence="2 3">
    <name type="scientific">Stephania cephalantha</name>
    <dbReference type="NCBI Taxonomy" id="152367"/>
    <lineage>
        <taxon>Eukaryota</taxon>
        <taxon>Viridiplantae</taxon>
        <taxon>Streptophyta</taxon>
        <taxon>Embryophyta</taxon>
        <taxon>Tracheophyta</taxon>
        <taxon>Spermatophyta</taxon>
        <taxon>Magnoliopsida</taxon>
        <taxon>Ranunculales</taxon>
        <taxon>Menispermaceae</taxon>
        <taxon>Menispermoideae</taxon>
        <taxon>Cissampelideae</taxon>
        <taxon>Stephania</taxon>
    </lineage>
</organism>
<evidence type="ECO:0000256" key="1">
    <source>
        <dbReference type="ARBA" id="ARBA00006974"/>
    </source>
</evidence>